<keyword evidence="1" id="KW-0614">Plasmid</keyword>
<dbReference type="EMBL" id="CP038594">
    <property type="protein sequence ID" value="QBY65737.1"/>
    <property type="molecule type" value="Genomic_DNA"/>
</dbReference>
<geneLocation type="plasmid" evidence="2">
    <name>psa20130280.1</name>
</geneLocation>
<name>A0A4P7LWA3_SALSE</name>
<sequence length="148" mass="17340">MERISIGKLRYIEPVIYQSKEDARKASLSGEFIVYALGLTEQAYRRLESFCIKNNLVEVYNMDILDDPHDIFNELRTKEFMLRERSTNGREGEFRVYSCNVYDSQILGNDRSKRYRSGNPKCPTPTIEQLYFKLIKENGSVIKMAYSI</sequence>
<protein>
    <submittedName>
        <fullName evidence="1">Uncharacterized protein</fullName>
    </submittedName>
</protein>
<reference evidence="1 2" key="1">
    <citation type="submission" date="2019-04" db="EMBL/GenBank/DDBJ databases">
        <title>Development of a multi-locus typing scheme for an Enterobacteriaceae linear plasmid that mediates inter-species transfer of flagella.</title>
        <authorList>
            <person name="Robertson J."/>
            <person name="Lin J."/>
            <person name="Wren-Hedegus A."/>
            <person name="Arya G."/>
            <person name="Carrillo C."/>
            <person name="Nash J.H.E."/>
        </authorList>
    </citation>
    <scope>NUCLEOTIDE SEQUENCE [LARGE SCALE GENOMIC DNA]</scope>
    <source>
        <strain evidence="1 2">SA20130280</strain>
        <plasmid evidence="2">psa20130280.1</plasmid>
    </source>
</reference>
<dbReference type="GeneID" id="39754349"/>
<evidence type="ECO:0000313" key="1">
    <source>
        <dbReference type="EMBL" id="QBY65737.1"/>
    </source>
</evidence>
<evidence type="ECO:0000313" key="2">
    <source>
        <dbReference type="Proteomes" id="UP000295223"/>
    </source>
</evidence>
<accession>A0A4P7LWA3</accession>
<gene>
    <name evidence="1" type="ORF">E5F22_24045</name>
</gene>
<organism evidence="1 2">
    <name type="scientific">Salmonella senftenberg</name>
    <dbReference type="NCBI Taxonomy" id="28150"/>
    <lineage>
        <taxon>Bacteria</taxon>
        <taxon>Pseudomonadati</taxon>
        <taxon>Pseudomonadota</taxon>
        <taxon>Gammaproteobacteria</taxon>
        <taxon>Enterobacterales</taxon>
        <taxon>Enterobacteriaceae</taxon>
        <taxon>Salmonella</taxon>
    </lineage>
</organism>
<dbReference type="Proteomes" id="UP000295223">
    <property type="component" value="Plasmid pSA20130280.1"/>
</dbReference>
<dbReference type="RefSeq" id="WP_135607127.1">
    <property type="nucleotide sequence ID" value="NZ_CP038592.1"/>
</dbReference>
<proteinExistence type="predicted"/>
<dbReference type="AlphaFoldDB" id="A0A4P7LWA3"/>